<gene>
    <name evidence="2" type="ORF">METZ01_LOCUS425230</name>
</gene>
<sequence>VDLEQELGLLIGSVMPQKVARQRGIAIILVITVLMALVLVGTPFVLSMILQEETSVVQKEQRQADFGAEGVRNYAAWKMMSGHDYMERRNPSGLASPYYADTYTEFETRPTDNLPANLIQNSQGSIWGVTVSDEQGKIHVVSAPTKMIGRIRGLVDTRILDPKDYLTQYSVRPVRWIFPQSIRQVGSIQVDATNTVTGLAVDDATHYGSGALLQISKVGMQTIEVQVINNWILSKANV</sequence>
<evidence type="ECO:0000313" key="2">
    <source>
        <dbReference type="EMBL" id="SVD72376.1"/>
    </source>
</evidence>
<feature type="transmembrane region" description="Helical" evidence="1">
    <location>
        <begin position="25"/>
        <end position="50"/>
    </location>
</feature>
<dbReference type="EMBL" id="UINC01169037">
    <property type="protein sequence ID" value="SVD72376.1"/>
    <property type="molecule type" value="Genomic_DNA"/>
</dbReference>
<reference evidence="2" key="1">
    <citation type="submission" date="2018-05" db="EMBL/GenBank/DDBJ databases">
        <authorList>
            <person name="Lanie J.A."/>
            <person name="Ng W.-L."/>
            <person name="Kazmierczak K.M."/>
            <person name="Andrzejewski T.M."/>
            <person name="Davidsen T.M."/>
            <person name="Wayne K.J."/>
            <person name="Tettelin H."/>
            <person name="Glass J.I."/>
            <person name="Rusch D."/>
            <person name="Podicherti R."/>
            <person name="Tsui H.-C.T."/>
            <person name="Winkler M.E."/>
        </authorList>
    </citation>
    <scope>NUCLEOTIDE SEQUENCE</scope>
</reference>
<evidence type="ECO:0000256" key="1">
    <source>
        <dbReference type="SAM" id="Phobius"/>
    </source>
</evidence>
<dbReference type="AlphaFoldDB" id="A0A382XML9"/>
<keyword evidence="1" id="KW-0472">Membrane</keyword>
<feature type="non-terminal residue" evidence="2">
    <location>
        <position position="1"/>
    </location>
</feature>
<protein>
    <submittedName>
        <fullName evidence="2">Uncharacterized protein</fullName>
    </submittedName>
</protein>
<accession>A0A382XML9</accession>
<name>A0A382XML9_9ZZZZ</name>
<keyword evidence="1" id="KW-1133">Transmembrane helix</keyword>
<organism evidence="2">
    <name type="scientific">marine metagenome</name>
    <dbReference type="NCBI Taxonomy" id="408172"/>
    <lineage>
        <taxon>unclassified sequences</taxon>
        <taxon>metagenomes</taxon>
        <taxon>ecological metagenomes</taxon>
    </lineage>
</organism>
<keyword evidence="1" id="KW-0812">Transmembrane</keyword>
<proteinExistence type="predicted"/>
<feature type="non-terminal residue" evidence="2">
    <location>
        <position position="238"/>
    </location>
</feature>